<accession>A0ABU1GV40</accession>
<dbReference type="EMBL" id="JARWAO010000003">
    <property type="protein sequence ID" value="MDR5895897.1"/>
    <property type="molecule type" value="Genomic_DNA"/>
</dbReference>
<proteinExistence type="predicted"/>
<evidence type="ECO:0008006" key="3">
    <source>
        <dbReference type="Google" id="ProtNLM"/>
    </source>
</evidence>
<evidence type="ECO:0000313" key="2">
    <source>
        <dbReference type="Proteomes" id="UP001269375"/>
    </source>
</evidence>
<dbReference type="Proteomes" id="UP001269375">
    <property type="component" value="Unassembled WGS sequence"/>
</dbReference>
<sequence>MALVAAHEARRYPPPLSYVKDARWQQMDERAEWLPARVQVVYLGRVLIGLKVERRLYWVFPDSAEPHALWHFRRLCSAEFQR</sequence>
<keyword evidence="2" id="KW-1185">Reference proteome</keyword>
<dbReference type="RefSeq" id="WP_251589802.1">
    <property type="nucleotide sequence ID" value="NZ_JAMLJI010000001.1"/>
</dbReference>
<gene>
    <name evidence="1" type="ORF">QC825_07415</name>
</gene>
<name>A0ABU1GV40_9GAMM</name>
<organism evidence="1 2">
    <name type="scientific">Larsenimonas suaedae</name>
    <dbReference type="NCBI Taxonomy" id="1851019"/>
    <lineage>
        <taxon>Bacteria</taxon>
        <taxon>Pseudomonadati</taxon>
        <taxon>Pseudomonadota</taxon>
        <taxon>Gammaproteobacteria</taxon>
        <taxon>Oceanospirillales</taxon>
        <taxon>Halomonadaceae</taxon>
        <taxon>Larsenimonas</taxon>
    </lineage>
</organism>
<reference evidence="1 2" key="1">
    <citation type="submission" date="2023-04" db="EMBL/GenBank/DDBJ databases">
        <title>A long-awaited taxogenomic arrangement of the family Halomonadaceae.</title>
        <authorList>
            <person name="De La Haba R."/>
            <person name="Chuvochina M."/>
            <person name="Wittouck S."/>
            <person name="Arahal D.R."/>
            <person name="Sanchez-Porro C."/>
            <person name="Hugenholtz P."/>
            <person name="Ventosa A."/>
        </authorList>
    </citation>
    <scope>NUCLEOTIDE SEQUENCE [LARGE SCALE GENOMIC DNA]</scope>
    <source>
        <strain evidence="1 2">DSM 22428</strain>
    </source>
</reference>
<comment type="caution">
    <text evidence="1">The sequence shown here is derived from an EMBL/GenBank/DDBJ whole genome shotgun (WGS) entry which is preliminary data.</text>
</comment>
<protein>
    <recommendedName>
        <fullName evidence="3">Transposase</fullName>
    </recommendedName>
</protein>
<evidence type="ECO:0000313" key="1">
    <source>
        <dbReference type="EMBL" id="MDR5895897.1"/>
    </source>
</evidence>